<dbReference type="GO" id="GO:0030694">
    <property type="term" value="C:bacterial-type flagellum basal body, rod"/>
    <property type="evidence" value="ECO:0007669"/>
    <property type="project" value="InterPro"/>
</dbReference>
<evidence type="ECO:0000256" key="5">
    <source>
        <dbReference type="ARBA" id="ARBA00024934"/>
    </source>
</evidence>
<evidence type="ECO:0000313" key="9">
    <source>
        <dbReference type="Proteomes" id="UP000198625"/>
    </source>
</evidence>
<keyword evidence="9" id="KW-1185">Reference proteome</keyword>
<gene>
    <name evidence="8" type="ORF">SAMN05660462_01582</name>
</gene>
<sequence length="134" mass="15176">MVNRIFSTTDFFKKALDGSALRHNAISNNIANVNTPGYKRVTVEFEDLLKNELEKNRIRLSTTHSKHIGGYTSASIGSVVKEHKNYSTRRDKNSVNIDIEVAERAKNEIYYNAISRQLSRQFEAISSVINEGGR</sequence>
<dbReference type="Proteomes" id="UP000198625">
    <property type="component" value="Unassembled WGS sequence"/>
</dbReference>
<keyword evidence="4 6" id="KW-0975">Bacterial flagellum</keyword>
<organism evidence="8 9">
    <name type="scientific">Proteiniborus ethanoligenes</name>
    <dbReference type="NCBI Taxonomy" id="415015"/>
    <lineage>
        <taxon>Bacteria</taxon>
        <taxon>Bacillati</taxon>
        <taxon>Bacillota</taxon>
        <taxon>Clostridia</taxon>
        <taxon>Eubacteriales</taxon>
        <taxon>Proteiniborus</taxon>
    </lineage>
</organism>
<dbReference type="EMBL" id="FNQE01000015">
    <property type="protein sequence ID" value="SDZ02643.1"/>
    <property type="molecule type" value="Genomic_DNA"/>
</dbReference>
<evidence type="ECO:0000256" key="2">
    <source>
        <dbReference type="ARBA" id="ARBA00009677"/>
    </source>
</evidence>
<dbReference type="RefSeq" id="WP_091729550.1">
    <property type="nucleotide sequence ID" value="NZ_FNQE01000015.1"/>
</dbReference>
<accession>A0A1H3PNL8</accession>
<keyword evidence="8" id="KW-0282">Flagellum</keyword>
<evidence type="ECO:0000256" key="3">
    <source>
        <dbReference type="ARBA" id="ARBA00014376"/>
    </source>
</evidence>
<feature type="domain" description="Flagellar basal body rod protein N-terminal" evidence="7">
    <location>
        <begin position="22"/>
        <end position="39"/>
    </location>
</feature>
<comment type="subunit">
    <text evidence="6">The basal body constitutes a major portion of the flagellar organelle and consists of a number of rings mounted on a central rod.</text>
</comment>
<comment type="subcellular location">
    <subcellularLocation>
        <location evidence="1 6">Bacterial flagellum basal body</location>
    </subcellularLocation>
</comment>
<dbReference type="STRING" id="415015.SAMN05660462_01582"/>
<comment type="function">
    <text evidence="5 6">Structural component of flagellum, the bacterial motility apparatus. Part of the rod structure of flagellar basal body.</text>
</comment>
<name>A0A1H3PNL8_9FIRM</name>
<dbReference type="AlphaFoldDB" id="A0A1H3PNL8"/>
<dbReference type="InterPro" id="IPR001444">
    <property type="entry name" value="Flag_bb_rod_N"/>
</dbReference>
<evidence type="ECO:0000256" key="1">
    <source>
        <dbReference type="ARBA" id="ARBA00004117"/>
    </source>
</evidence>
<keyword evidence="8" id="KW-0969">Cilium</keyword>
<dbReference type="InterPro" id="IPR019776">
    <property type="entry name" value="Flagellar_basal_body_rod_CS"/>
</dbReference>
<dbReference type="InterPro" id="IPR006300">
    <property type="entry name" value="FlgB"/>
</dbReference>
<keyword evidence="8" id="KW-0966">Cell projection</keyword>
<dbReference type="NCBIfam" id="TIGR01396">
    <property type="entry name" value="FlgB"/>
    <property type="match status" value="1"/>
</dbReference>
<reference evidence="8 9" key="1">
    <citation type="submission" date="2016-10" db="EMBL/GenBank/DDBJ databases">
        <authorList>
            <person name="de Groot N.N."/>
        </authorList>
    </citation>
    <scope>NUCLEOTIDE SEQUENCE [LARGE SCALE GENOMIC DNA]</scope>
    <source>
        <strain evidence="8 9">DSM 21650</strain>
    </source>
</reference>
<comment type="similarity">
    <text evidence="2 6">Belongs to the flagella basal body rod proteins family.</text>
</comment>
<dbReference type="GO" id="GO:0071973">
    <property type="term" value="P:bacterial-type flagellum-dependent cell motility"/>
    <property type="evidence" value="ECO:0007669"/>
    <property type="project" value="InterPro"/>
</dbReference>
<dbReference type="Pfam" id="PF00460">
    <property type="entry name" value="Flg_bb_rod"/>
    <property type="match status" value="1"/>
</dbReference>
<evidence type="ECO:0000256" key="4">
    <source>
        <dbReference type="ARBA" id="ARBA00023143"/>
    </source>
</evidence>
<dbReference type="OrthoDB" id="9792068at2"/>
<dbReference type="PROSITE" id="PS00588">
    <property type="entry name" value="FLAGELLA_BB_ROD"/>
    <property type="match status" value="1"/>
</dbReference>
<protein>
    <recommendedName>
        <fullName evidence="3 6">Flagellar basal body rod protein FlgB</fullName>
    </recommendedName>
</protein>
<evidence type="ECO:0000256" key="6">
    <source>
        <dbReference type="PIRNR" id="PIRNR002889"/>
    </source>
</evidence>
<evidence type="ECO:0000259" key="7">
    <source>
        <dbReference type="Pfam" id="PF00460"/>
    </source>
</evidence>
<dbReference type="PIRSF" id="PIRSF002889">
    <property type="entry name" value="Rod_FlgB"/>
    <property type="match status" value="1"/>
</dbReference>
<evidence type="ECO:0000313" key="8">
    <source>
        <dbReference type="EMBL" id="SDZ02643.1"/>
    </source>
</evidence>
<proteinExistence type="inferred from homology"/>